<evidence type="ECO:0000313" key="3">
    <source>
        <dbReference type="Proteomes" id="UP000887009"/>
    </source>
</evidence>
<dbReference type="PANTHER" id="PTHR37812:SF1">
    <property type="entry name" value="MU-LIKE PROPHAGE FLUMU PROTEIN C"/>
    <property type="match status" value="1"/>
</dbReference>
<sequence length="156" mass="17555">MDKRDDTMQGDGVSNQENLDLFAEDHESLGQLVDRLDQIPTPELTAKWPKALAELVDVLACELGRSGMAADKALAQARKLALVQAHYMGGRAYYIPTGDHLKAALRDRAIWDEFNGRNIDQLARKHGLSVPQTYAVVAEQRELTRRRHQPDLFGYQ</sequence>
<organism evidence="2 3">
    <name type="scientific">Aeromonas caviae</name>
    <name type="common">Aeromonas punctata</name>
    <dbReference type="NCBI Taxonomy" id="648"/>
    <lineage>
        <taxon>Bacteria</taxon>
        <taxon>Pseudomonadati</taxon>
        <taxon>Pseudomonadota</taxon>
        <taxon>Gammaproteobacteria</taxon>
        <taxon>Aeromonadales</taxon>
        <taxon>Aeromonadaceae</taxon>
        <taxon>Aeromonas</taxon>
    </lineage>
</organism>
<comment type="caution">
    <text evidence="2">The sequence shown here is derived from an EMBL/GenBank/DDBJ whole genome shotgun (WGS) entry which is preliminary data.</text>
</comment>
<reference evidence="2" key="1">
    <citation type="submission" date="2021-07" db="EMBL/GenBank/DDBJ databases">
        <title>Draft genome sequence of carbapenem-resistant Aeromonas spp. in Japan.</title>
        <authorList>
            <person name="Maehana S."/>
            <person name="Suzuki M."/>
            <person name="Kitasato H."/>
        </authorList>
    </citation>
    <scope>NUCLEOTIDE SEQUENCE</scope>
    <source>
        <strain evidence="2">KAM348</strain>
    </source>
</reference>
<dbReference type="Pfam" id="PF08765">
    <property type="entry name" value="Mor"/>
    <property type="match status" value="1"/>
</dbReference>
<dbReference type="EMBL" id="BPNL01000005">
    <property type="protein sequence ID" value="GJA53292.1"/>
    <property type="molecule type" value="Genomic_DNA"/>
</dbReference>
<dbReference type="RefSeq" id="WP_223919461.1">
    <property type="nucleotide sequence ID" value="NZ_BPNL01000005.1"/>
</dbReference>
<proteinExistence type="predicted"/>
<dbReference type="Proteomes" id="UP000887009">
    <property type="component" value="Unassembled WGS sequence"/>
</dbReference>
<dbReference type="InterPro" id="IPR014875">
    <property type="entry name" value="Mor_transcription_activator"/>
</dbReference>
<evidence type="ECO:0000313" key="2">
    <source>
        <dbReference type="EMBL" id="GJA53292.1"/>
    </source>
</evidence>
<name>A0AAI9KP17_AERCA</name>
<dbReference type="SUPFAM" id="SSF46689">
    <property type="entry name" value="Homeodomain-like"/>
    <property type="match status" value="1"/>
</dbReference>
<dbReference type="InterPro" id="IPR052411">
    <property type="entry name" value="c-mor_Regulatory_Protein"/>
</dbReference>
<evidence type="ECO:0000259" key="1">
    <source>
        <dbReference type="Pfam" id="PF08765"/>
    </source>
</evidence>
<dbReference type="PANTHER" id="PTHR37812">
    <property type="entry name" value="MU-LIKE PROPHAGE FLUMU PROTEIN C"/>
    <property type="match status" value="1"/>
</dbReference>
<protein>
    <recommendedName>
        <fullName evidence="1">Mor transcription activator domain-containing protein</fullName>
    </recommendedName>
</protein>
<gene>
    <name evidence="2" type="ORF">KAM348_07150</name>
</gene>
<dbReference type="Gene3D" id="1.10.10.60">
    <property type="entry name" value="Homeodomain-like"/>
    <property type="match status" value="1"/>
</dbReference>
<accession>A0AAI9KP17</accession>
<dbReference type="AlphaFoldDB" id="A0AAI9KP17"/>
<feature type="domain" description="Mor transcription activator" evidence="1">
    <location>
        <begin position="47"/>
        <end position="152"/>
    </location>
</feature>
<dbReference type="InterPro" id="IPR009057">
    <property type="entry name" value="Homeodomain-like_sf"/>
</dbReference>